<keyword evidence="1" id="KW-0808">Transferase</keyword>
<dbReference type="AlphaFoldDB" id="A0A7X0RFK7"/>
<comment type="caution">
    <text evidence="1">The sequence shown here is derived from an EMBL/GenBank/DDBJ whole genome shotgun (WGS) entry which is preliminary data.</text>
</comment>
<evidence type="ECO:0000313" key="2">
    <source>
        <dbReference type="Proteomes" id="UP000523955"/>
    </source>
</evidence>
<organism evidence="1 2">
    <name type="scientific">Nocardioides luti</name>
    <dbReference type="NCBI Taxonomy" id="2761101"/>
    <lineage>
        <taxon>Bacteria</taxon>
        <taxon>Bacillati</taxon>
        <taxon>Actinomycetota</taxon>
        <taxon>Actinomycetes</taxon>
        <taxon>Propionibacteriales</taxon>
        <taxon>Nocardioidaceae</taxon>
        <taxon>Nocardioides</taxon>
    </lineage>
</organism>
<dbReference type="RefSeq" id="WP_185251412.1">
    <property type="nucleotide sequence ID" value="NZ_JACKXE010000001.1"/>
</dbReference>
<dbReference type="InterPro" id="IPR008928">
    <property type="entry name" value="6-hairpin_glycosidase_sf"/>
</dbReference>
<sequence length="382" mass="41309">MADSTTDLPTWVPAVDGLLSVHDVAATAASIAAMQEPSGAVPWTVGEHTDVWNHVEAAMALLVGGQVEASDRAFQWCLDTQRPDGSWPMKIVAGEIEDHSGETNMSAYLAVGVWHNWLVRRDEEFVRRHWPAVRAGLDWVVSLQLPFGGIAWSQEWTDGEPGAVNADALVAGSSSIYQALRAGVALSELVDEPQPEWELAGGRLGHALREHRDLFLDKSEFSMDWYYPVLGGAVRGPAALELLATRWDDFVEPGLGIRCVDRNPWVTGAETCELVLALDAAGDRERALQLLTDVQHLRTEDGKYWTGWVFPDQVNWPHEHTTYTAAAVILAVDALGHGSGGSDIMRGATLVPDFQELALECGCSSPSGASGDRVAGVSAHTS</sequence>
<dbReference type="GO" id="GO:0016740">
    <property type="term" value="F:transferase activity"/>
    <property type="evidence" value="ECO:0007669"/>
    <property type="project" value="UniProtKB-KW"/>
</dbReference>
<name>A0A7X0RFK7_9ACTN</name>
<dbReference type="Gene3D" id="1.50.10.10">
    <property type="match status" value="1"/>
</dbReference>
<keyword evidence="2" id="KW-1185">Reference proteome</keyword>
<dbReference type="SUPFAM" id="SSF48208">
    <property type="entry name" value="Six-hairpin glycosidases"/>
    <property type="match status" value="1"/>
</dbReference>
<dbReference type="EMBL" id="JACKXE010000001">
    <property type="protein sequence ID" value="MBB6626104.1"/>
    <property type="molecule type" value="Genomic_DNA"/>
</dbReference>
<protein>
    <submittedName>
        <fullName evidence="1">Prenyltransferase</fullName>
    </submittedName>
</protein>
<evidence type="ECO:0000313" key="1">
    <source>
        <dbReference type="EMBL" id="MBB6626104.1"/>
    </source>
</evidence>
<reference evidence="1 2" key="1">
    <citation type="submission" date="2020-08" db="EMBL/GenBank/DDBJ databases">
        <authorList>
            <person name="Seo M.-J."/>
        </authorList>
    </citation>
    <scope>NUCLEOTIDE SEQUENCE [LARGE SCALE GENOMIC DNA]</scope>
    <source>
        <strain evidence="1 2">KIGAM211</strain>
    </source>
</reference>
<dbReference type="GO" id="GO:0005975">
    <property type="term" value="P:carbohydrate metabolic process"/>
    <property type="evidence" value="ECO:0007669"/>
    <property type="project" value="InterPro"/>
</dbReference>
<proteinExistence type="predicted"/>
<dbReference type="InterPro" id="IPR012341">
    <property type="entry name" value="6hp_glycosidase-like_sf"/>
</dbReference>
<gene>
    <name evidence="1" type="ORF">H5V45_02105</name>
</gene>
<dbReference type="Proteomes" id="UP000523955">
    <property type="component" value="Unassembled WGS sequence"/>
</dbReference>
<accession>A0A7X0RFK7</accession>